<sequence length="44" mass="5112">MKTQEETSEVMDIQVEKKTWINPTMEFIEIENKLNIDLLATVAS</sequence>
<proteinExistence type="predicted"/>
<evidence type="ECO:0000313" key="1">
    <source>
        <dbReference type="EMBL" id="AFK02405.1"/>
    </source>
</evidence>
<organism evidence="1 2">
    <name type="scientific">Emticicia oligotrophica (strain DSM 17448 / CIP 109782 / MTCC 6937 / GPTSA100-15)</name>
    <dbReference type="NCBI Taxonomy" id="929562"/>
    <lineage>
        <taxon>Bacteria</taxon>
        <taxon>Pseudomonadati</taxon>
        <taxon>Bacteroidota</taxon>
        <taxon>Cytophagia</taxon>
        <taxon>Cytophagales</taxon>
        <taxon>Leadbetterellaceae</taxon>
        <taxon>Emticicia</taxon>
    </lineage>
</organism>
<dbReference type="EMBL" id="CP002961">
    <property type="protein sequence ID" value="AFK02405.1"/>
    <property type="molecule type" value="Genomic_DNA"/>
</dbReference>
<dbReference type="Proteomes" id="UP000002875">
    <property type="component" value="Chromosome"/>
</dbReference>
<accession>A0ABN4ADE2</accession>
<reference evidence="1 2" key="1">
    <citation type="submission" date="2011-07" db="EMBL/GenBank/DDBJ databases">
        <title>The complete genome of chromosome of Emticicia oligotrophica DSM 17448.</title>
        <authorList>
            <consortium name="US DOE Joint Genome Institute (JGI-PGF)"/>
            <person name="Lucas S."/>
            <person name="Han J."/>
            <person name="Lapidus A."/>
            <person name="Bruce D."/>
            <person name="Goodwin L."/>
            <person name="Pitluck S."/>
            <person name="Peters L."/>
            <person name="Kyrpides N."/>
            <person name="Mavromatis K."/>
            <person name="Ivanova N."/>
            <person name="Ovchinnikova G."/>
            <person name="Teshima H."/>
            <person name="Detter J.C."/>
            <person name="Tapia R."/>
            <person name="Han C."/>
            <person name="Land M."/>
            <person name="Hauser L."/>
            <person name="Markowitz V."/>
            <person name="Cheng J.-F."/>
            <person name="Hugenholtz P."/>
            <person name="Woyke T."/>
            <person name="Wu D."/>
            <person name="Tindall B."/>
            <person name="Pomrenke H."/>
            <person name="Brambilla E."/>
            <person name="Klenk H.-P."/>
            <person name="Eisen J.A."/>
        </authorList>
    </citation>
    <scope>NUCLEOTIDE SEQUENCE [LARGE SCALE GENOMIC DNA]</scope>
    <source>
        <strain evidence="1 2">DSM 17448</strain>
    </source>
</reference>
<protein>
    <submittedName>
        <fullName evidence="1">Uncharacterized protein</fullName>
    </submittedName>
</protein>
<evidence type="ECO:0000313" key="2">
    <source>
        <dbReference type="Proteomes" id="UP000002875"/>
    </source>
</evidence>
<name>A0ABN4ADE2_EMTOG</name>
<keyword evidence="2" id="KW-1185">Reference proteome</keyword>
<dbReference type="RefSeq" id="WP_015028105.1">
    <property type="nucleotide sequence ID" value="NC_018748.1"/>
</dbReference>
<gene>
    <name evidence="1" type="ordered locus">Emtol_1256</name>
</gene>